<reference evidence="2" key="1">
    <citation type="submission" date="2016-10" db="EMBL/GenBank/DDBJ databases">
        <authorList>
            <person name="Varghese N."/>
            <person name="Submissions S."/>
        </authorList>
    </citation>
    <scope>NUCLEOTIDE SEQUENCE [LARGE SCALE GENOMIC DNA]</scope>
    <source>
        <strain evidence="2">DSM 17933</strain>
    </source>
</reference>
<evidence type="ECO:0000313" key="2">
    <source>
        <dbReference type="Proteomes" id="UP000199643"/>
    </source>
</evidence>
<gene>
    <name evidence="1" type="ORF">SAMN05421827_1051</name>
</gene>
<dbReference type="EMBL" id="FNCH01000005">
    <property type="protein sequence ID" value="SDG28825.1"/>
    <property type="molecule type" value="Genomic_DNA"/>
</dbReference>
<proteinExistence type="predicted"/>
<keyword evidence="2" id="KW-1185">Reference proteome</keyword>
<feature type="non-terminal residue" evidence="1">
    <location>
        <position position="1"/>
    </location>
</feature>
<name>A0A1G7T0K9_9SPHI</name>
<sequence>CLYIRFADKDRSGTAQKEVGILKLEVDHQAAYHELHQSISVSQQP</sequence>
<protein>
    <submittedName>
        <fullName evidence="1">Uncharacterized protein</fullName>
    </submittedName>
</protein>
<dbReference type="AlphaFoldDB" id="A0A1G7T0K9"/>
<accession>A0A1G7T0K9</accession>
<evidence type="ECO:0000313" key="1">
    <source>
        <dbReference type="EMBL" id="SDG28825.1"/>
    </source>
</evidence>
<dbReference type="Proteomes" id="UP000199643">
    <property type="component" value="Unassembled WGS sequence"/>
</dbReference>
<organism evidence="1 2">
    <name type="scientific">Pedobacter terrae</name>
    <dbReference type="NCBI Taxonomy" id="405671"/>
    <lineage>
        <taxon>Bacteria</taxon>
        <taxon>Pseudomonadati</taxon>
        <taxon>Bacteroidota</taxon>
        <taxon>Sphingobacteriia</taxon>
        <taxon>Sphingobacteriales</taxon>
        <taxon>Sphingobacteriaceae</taxon>
        <taxon>Pedobacter</taxon>
    </lineage>
</organism>